<evidence type="ECO:0000313" key="8">
    <source>
        <dbReference type="Proteomes" id="UP000432694"/>
    </source>
</evidence>
<dbReference type="Pfam" id="PF07501">
    <property type="entry name" value="G5"/>
    <property type="match status" value="1"/>
</dbReference>
<dbReference type="SMART" id="SM01208">
    <property type="entry name" value="G5"/>
    <property type="match status" value="1"/>
</dbReference>
<dbReference type="Pfam" id="PF00746">
    <property type="entry name" value="Gram_pos_anchor"/>
    <property type="match status" value="1"/>
</dbReference>
<evidence type="ECO:0000256" key="1">
    <source>
        <dbReference type="ARBA" id="ARBA00022512"/>
    </source>
</evidence>
<feature type="region of interest" description="Disordered" evidence="5">
    <location>
        <begin position="106"/>
        <end position="150"/>
    </location>
</feature>
<dbReference type="Gene3D" id="2.20.230.10">
    <property type="entry name" value="Resuscitation-promoting factor rpfb"/>
    <property type="match status" value="1"/>
</dbReference>
<evidence type="ECO:0000256" key="5">
    <source>
        <dbReference type="SAM" id="MobiDB-lite"/>
    </source>
</evidence>
<evidence type="ECO:0000259" key="6">
    <source>
        <dbReference type="PROSITE" id="PS51109"/>
    </source>
</evidence>
<evidence type="ECO:0000256" key="3">
    <source>
        <dbReference type="ARBA" id="ARBA00022729"/>
    </source>
</evidence>
<dbReference type="PROSITE" id="PS51109">
    <property type="entry name" value="G5"/>
    <property type="match status" value="1"/>
</dbReference>
<dbReference type="InterPro" id="IPR011098">
    <property type="entry name" value="G5_dom"/>
</dbReference>
<proteinExistence type="predicted"/>
<accession>A0A7X1UT47</accession>
<evidence type="ECO:0000256" key="4">
    <source>
        <dbReference type="ARBA" id="ARBA00023088"/>
    </source>
</evidence>
<sequence length="174" mass="18501">MVTHVGDEHDLAPVAETKPRLDIQEEEIPFTTVTRENPLLLKGKTQVITKGVNGRRTNFYSVSTVDGKEVKTLVNSVVAQEAVTQIVEVGTMVTHVGGENGQAAIAEEKPKLEIPSQPTPSTAPAEESKALPQGPAPMATEKKLPATGTQGSEWLMATGLMAALTAYGLSKKKD</sequence>
<keyword evidence="4" id="KW-0572">Peptidoglycan-anchor</keyword>
<keyword evidence="1" id="KW-0134">Cell wall</keyword>
<evidence type="ECO:0000313" key="7">
    <source>
        <dbReference type="EMBL" id="MQQ02928.1"/>
    </source>
</evidence>
<dbReference type="Proteomes" id="UP000432694">
    <property type="component" value="Unassembled WGS sequence"/>
</dbReference>
<dbReference type="NCBIfam" id="TIGR01167">
    <property type="entry name" value="LPXTG_anchor"/>
    <property type="match status" value="1"/>
</dbReference>
<comment type="caution">
    <text evidence="7">The sequence shown here is derived from an EMBL/GenBank/DDBJ whole genome shotgun (WGS) entry which is preliminary data.</text>
</comment>
<dbReference type="EMBL" id="WIJB01000009">
    <property type="protein sequence ID" value="MQQ02928.1"/>
    <property type="molecule type" value="Genomic_DNA"/>
</dbReference>
<organism evidence="7 8">
    <name type="scientific">Streptococcus mitis</name>
    <dbReference type="NCBI Taxonomy" id="28037"/>
    <lineage>
        <taxon>Bacteria</taxon>
        <taxon>Bacillati</taxon>
        <taxon>Bacillota</taxon>
        <taxon>Bacilli</taxon>
        <taxon>Lactobacillales</taxon>
        <taxon>Streptococcaceae</taxon>
        <taxon>Streptococcus</taxon>
        <taxon>Streptococcus mitis group</taxon>
    </lineage>
</organism>
<evidence type="ECO:0000256" key="2">
    <source>
        <dbReference type="ARBA" id="ARBA00022525"/>
    </source>
</evidence>
<name>A0A7X1UT47_STRMT</name>
<dbReference type="InterPro" id="IPR019931">
    <property type="entry name" value="LPXTG_anchor"/>
</dbReference>
<keyword evidence="2" id="KW-0964">Secreted</keyword>
<feature type="domain" description="G5" evidence="6">
    <location>
        <begin position="14"/>
        <end position="93"/>
    </location>
</feature>
<keyword evidence="3" id="KW-0732">Signal</keyword>
<protein>
    <submittedName>
        <fullName evidence="7">LPXTG cell wall anchor domain-containing protein</fullName>
    </submittedName>
</protein>
<dbReference type="AlphaFoldDB" id="A0A7X1UT47"/>
<reference evidence="7 8" key="1">
    <citation type="submission" date="2019-10" db="EMBL/GenBank/DDBJ databases">
        <title>Streptococcus mitis of the oral and urogenital tracts.</title>
        <authorList>
            <person name="Price T."/>
            <person name="Mores C.R."/>
            <person name="Putonti C."/>
            <person name="Wolfe A.J."/>
        </authorList>
    </citation>
    <scope>NUCLEOTIDE SEQUENCE [LARGE SCALE GENOMIC DNA]</scope>
    <source>
        <strain evidence="7 8">SM50</strain>
    </source>
</reference>
<gene>
    <name evidence="7" type="ORF">GEZ98_08605</name>
</gene>